<reference evidence="2" key="1">
    <citation type="submission" date="2022-11" db="EMBL/GenBank/DDBJ databases">
        <title>Centuries of genome instability and evolution in soft-shell clam transmissible cancer (bioRxiv).</title>
        <authorList>
            <person name="Hart S.F.M."/>
            <person name="Yonemitsu M.A."/>
            <person name="Giersch R.M."/>
            <person name="Beal B.F."/>
            <person name="Arriagada G."/>
            <person name="Davis B.W."/>
            <person name="Ostrander E.A."/>
            <person name="Goff S.P."/>
            <person name="Metzger M.J."/>
        </authorList>
    </citation>
    <scope>NUCLEOTIDE SEQUENCE</scope>
    <source>
        <strain evidence="2">MELC-2E11</strain>
        <tissue evidence="2">Siphon/mantle</tissue>
    </source>
</reference>
<name>A0ABY7DYZ4_MYAAR</name>
<feature type="region of interest" description="Disordered" evidence="1">
    <location>
        <begin position="78"/>
        <end position="102"/>
    </location>
</feature>
<accession>A0ABY7DYZ4</accession>
<organism evidence="2 3">
    <name type="scientific">Mya arenaria</name>
    <name type="common">Soft-shell clam</name>
    <dbReference type="NCBI Taxonomy" id="6604"/>
    <lineage>
        <taxon>Eukaryota</taxon>
        <taxon>Metazoa</taxon>
        <taxon>Spiralia</taxon>
        <taxon>Lophotrochozoa</taxon>
        <taxon>Mollusca</taxon>
        <taxon>Bivalvia</taxon>
        <taxon>Autobranchia</taxon>
        <taxon>Heteroconchia</taxon>
        <taxon>Euheterodonta</taxon>
        <taxon>Imparidentia</taxon>
        <taxon>Neoheterodontei</taxon>
        <taxon>Myida</taxon>
        <taxon>Myoidea</taxon>
        <taxon>Myidae</taxon>
        <taxon>Mya</taxon>
    </lineage>
</organism>
<keyword evidence="3" id="KW-1185">Reference proteome</keyword>
<evidence type="ECO:0000313" key="2">
    <source>
        <dbReference type="EMBL" id="WAR02730.1"/>
    </source>
</evidence>
<dbReference type="EMBL" id="CP111015">
    <property type="protein sequence ID" value="WAR02730.1"/>
    <property type="molecule type" value="Genomic_DNA"/>
</dbReference>
<evidence type="ECO:0000256" key="1">
    <source>
        <dbReference type="SAM" id="MobiDB-lite"/>
    </source>
</evidence>
<sequence>MSLVTVVEIRTNSYPGPLLQGLLALIMDLSGTADKLAWHSLFWQMPLVSMAEKNPKVEIHPTLEHDYRFSVICSKSQPKTTTGPGLISGHSPPPISKSVDNF</sequence>
<gene>
    <name evidence="2" type="ORF">MAR_009288</name>
</gene>
<proteinExistence type="predicted"/>
<evidence type="ECO:0000313" key="3">
    <source>
        <dbReference type="Proteomes" id="UP001164746"/>
    </source>
</evidence>
<protein>
    <submittedName>
        <fullName evidence="2">Uncharacterized protein</fullName>
    </submittedName>
</protein>
<dbReference type="Proteomes" id="UP001164746">
    <property type="component" value="Chromosome 4"/>
</dbReference>